<evidence type="ECO:0000313" key="3">
    <source>
        <dbReference type="Proteomes" id="UP000377803"/>
    </source>
</evidence>
<gene>
    <name evidence="2" type="ORF">LC1Nh_0603</name>
</gene>
<keyword evidence="3" id="KW-1185">Reference proteome</keyword>
<organism evidence="2 3">
    <name type="scientific">Candidatus Nanohalobium constans</name>
    <dbReference type="NCBI Taxonomy" id="2565781"/>
    <lineage>
        <taxon>Archaea</taxon>
        <taxon>Candidatus Nanohalarchaeota</taxon>
        <taxon>Candidatus Nanohalobia</taxon>
        <taxon>Candidatus Nanohalobiales</taxon>
        <taxon>Candidatus Nanohalobiaceae</taxon>
        <taxon>Candidatus Nanohalobium</taxon>
    </lineage>
</organism>
<dbReference type="OrthoDB" id="105426at2157"/>
<protein>
    <submittedName>
        <fullName evidence="2">Uncharacterized protein</fullName>
    </submittedName>
</protein>
<accession>A0A5Q0UFX9</accession>
<sequence>MTATKRIPVSEETWKKLGEDKEPGQTWDELLEEMRIENEKARTLSRLEESKNGEMKGKSLDEV</sequence>
<dbReference type="Proteomes" id="UP000377803">
    <property type="component" value="Chromosome"/>
</dbReference>
<dbReference type="EMBL" id="CP040089">
    <property type="protein sequence ID" value="QGA80497.1"/>
    <property type="molecule type" value="Genomic_DNA"/>
</dbReference>
<dbReference type="GeneID" id="42364988"/>
<reference evidence="3" key="1">
    <citation type="submission" date="2019-05" db="EMBL/GenBank/DDBJ databases">
        <title>Candidatus Nanohalobium constans, a novel model system to study the DPANN nano-sized archaea: genomic and physiological characterization of a nanoarchaeon co-cultured with its chitinotrophic host.</title>
        <authorList>
            <person name="La Cono V."/>
            <person name="Arcadi E."/>
            <person name="Crisafi F."/>
            <person name="Denaro R."/>
            <person name="La Spada G."/>
            <person name="Messina E."/>
            <person name="Smedile F."/>
            <person name="Toshchakov S.V."/>
            <person name="Shevchenko M.A."/>
            <person name="Golyshin P.N."/>
            <person name="Golyshina O.V."/>
            <person name="Ferrer M."/>
            <person name="Rohde M."/>
            <person name="Mushegian A."/>
            <person name="Sorokin D.Y."/>
            <person name="Giuliano L."/>
            <person name="Yakimov M.M."/>
        </authorList>
    </citation>
    <scope>NUCLEOTIDE SEQUENCE [LARGE SCALE GENOMIC DNA]</scope>
    <source>
        <strain evidence="3">LC1Nh</strain>
    </source>
</reference>
<proteinExistence type="predicted"/>
<evidence type="ECO:0000313" key="2">
    <source>
        <dbReference type="EMBL" id="QGA80497.1"/>
    </source>
</evidence>
<feature type="region of interest" description="Disordered" evidence="1">
    <location>
        <begin position="42"/>
        <end position="63"/>
    </location>
</feature>
<name>A0A5Q0UFX9_9ARCH</name>
<dbReference type="KEGG" id="ncon:LC1Nh_0603"/>
<dbReference type="RefSeq" id="WP_153550237.1">
    <property type="nucleotide sequence ID" value="NZ_CP040089.1"/>
</dbReference>
<evidence type="ECO:0000256" key="1">
    <source>
        <dbReference type="SAM" id="MobiDB-lite"/>
    </source>
</evidence>
<dbReference type="AlphaFoldDB" id="A0A5Q0UFX9"/>